<dbReference type="Pfam" id="PF10082">
    <property type="entry name" value="BBP2_2"/>
    <property type="match status" value="1"/>
</dbReference>
<dbReference type="RefSeq" id="WP_305172238.1">
    <property type="nucleotide sequence ID" value="NZ_JAUUDS010000001.1"/>
</dbReference>
<keyword evidence="3" id="KW-1185">Reference proteome</keyword>
<evidence type="ECO:0000256" key="1">
    <source>
        <dbReference type="SAM" id="SignalP"/>
    </source>
</evidence>
<organism evidence="2 3">
    <name type="scientific">Sphingomonas aurea</name>
    <dbReference type="NCBI Taxonomy" id="3063994"/>
    <lineage>
        <taxon>Bacteria</taxon>
        <taxon>Pseudomonadati</taxon>
        <taxon>Pseudomonadota</taxon>
        <taxon>Alphaproteobacteria</taxon>
        <taxon>Sphingomonadales</taxon>
        <taxon>Sphingomonadaceae</taxon>
        <taxon>Sphingomonas</taxon>
    </lineage>
</organism>
<name>A0ABT9EIA9_9SPHN</name>
<feature type="signal peptide" evidence="1">
    <location>
        <begin position="1"/>
        <end position="24"/>
    </location>
</feature>
<sequence length="393" mass="42446">MTMSARCLCLILSAALCPAGQAGAQTLELTPPTPGAAPWRIGASIETVYDDNILRIDSDAGRPTADLILRPGAAGRYVRAVGRHELTVEAAADYGYYTGNPDRSRLRARAATAPLLRIGGIEMTPVAKIGVEDADYGDINAALTNRRTTATLGTGLRWAREVGFYPLAEVARDVTRNNAPFGFADQRSTLYRGGIGYVRPSLGRAVAYYARVESRRPAVGIVNRTDRAGLGFSRSVVSHLSIDADLHYLHVDSSGARLAPFSGLGWDGALTVRPGERLAVQLGTSRRIINDALIPSGYAISSEYRVKLRWRVQDRFRLETGAELADRTFRQDQQVIASPIGADRYVLLSGGARRTLQRGLGIAANVQYVRRTTDSGVNAFHATMATLGMSVEL</sequence>
<proteinExistence type="predicted"/>
<comment type="caution">
    <text evidence="2">The sequence shown here is derived from an EMBL/GenBank/DDBJ whole genome shotgun (WGS) entry which is preliminary data.</text>
</comment>
<dbReference type="InterPro" id="IPR018759">
    <property type="entry name" value="BBP2_2"/>
</dbReference>
<dbReference type="EMBL" id="JAUUDS010000001">
    <property type="protein sequence ID" value="MDP1026691.1"/>
    <property type="molecule type" value="Genomic_DNA"/>
</dbReference>
<keyword evidence="1" id="KW-0732">Signal</keyword>
<accession>A0ABT9EIA9</accession>
<reference evidence="2 3" key="1">
    <citation type="submission" date="2023-07" db="EMBL/GenBank/DDBJ databases">
        <authorList>
            <person name="Kim M.K."/>
        </authorList>
    </citation>
    <scope>NUCLEOTIDE SEQUENCE [LARGE SCALE GENOMIC DNA]</scope>
    <source>
        <strain evidence="2 3">KR1UV-12</strain>
    </source>
</reference>
<feature type="chain" id="PRO_5046079965" evidence="1">
    <location>
        <begin position="25"/>
        <end position="393"/>
    </location>
</feature>
<evidence type="ECO:0000313" key="2">
    <source>
        <dbReference type="EMBL" id="MDP1026691.1"/>
    </source>
</evidence>
<gene>
    <name evidence="2" type="ORF">Q5H91_05675</name>
</gene>
<dbReference type="Proteomes" id="UP001230685">
    <property type="component" value="Unassembled WGS sequence"/>
</dbReference>
<protein>
    <submittedName>
        <fullName evidence="2">Outer membrane beta-barrel protein</fullName>
    </submittedName>
</protein>
<evidence type="ECO:0000313" key="3">
    <source>
        <dbReference type="Proteomes" id="UP001230685"/>
    </source>
</evidence>